<keyword evidence="1" id="KW-0479">Metal-binding</keyword>
<protein>
    <submittedName>
        <fullName evidence="4">Zinc finger CCHC-type superfamily</fullName>
    </submittedName>
</protein>
<feature type="compositionally biased region" description="Basic and acidic residues" evidence="2">
    <location>
        <begin position="56"/>
        <end position="74"/>
    </location>
</feature>
<feature type="compositionally biased region" description="Basic and acidic residues" evidence="2">
    <location>
        <begin position="15"/>
        <end position="31"/>
    </location>
</feature>
<evidence type="ECO:0000256" key="2">
    <source>
        <dbReference type="SAM" id="MobiDB-lite"/>
    </source>
</evidence>
<feature type="compositionally biased region" description="Acidic residues" evidence="2">
    <location>
        <begin position="46"/>
        <end position="55"/>
    </location>
</feature>
<reference evidence="4 5" key="1">
    <citation type="submission" date="2020-12" db="EMBL/GenBank/DDBJ databases">
        <title>Concerted genomic and epigenomic changes stabilize Arabidopsis allopolyploids.</title>
        <authorList>
            <person name="Chen Z."/>
        </authorList>
    </citation>
    <scope>NUCLEOTIDE SEQUENCE [LARGE SCALE GENOMIC DNA]</scope>
    <source>
        <strain evidence="4">As9502</strain>
        <tissue evidence="4">Leaf</tissue>
    </source>
</reference>
<evidence type="ECO:0000313" key="5">
    <source>
        <dbReference type="Proteomes" id="UP000694251"/>
    </source>
</evidence>
<evidence type="ECO:0000256" key="1">
    <source>
        <dbReference type="PROSITE-ProRule" id="PRU00047"/>
    </source>
</evidence>
<dbReference type="Pfam" id="PF00098">
    <property type="entry name" value="zf-CCHC"/>
    <property type="match status" value="1"/>
</dbReference>
<dbReference type="PROSITE" id="PS50158">
    <property type="entry name" value="ZF_CCHC"/>
    <property type="match status" value="1"/>
</dbReference>
<feature type="compositionally biased region" description="Acidic residues" evidence="2">
    <location>
        <begin position="75"/>
        <end position="95"/>
    </location>
</feature>
<proteinExistence type="predicted"/>
<dbReference type="SMART" id="SM00343">
    <property type="entry name" value="ZnF_C2HC"/>
    <property type="match status" value="1"/>
</dbReference>
<feature type="region of interest" description="Disordered" evidence="2">
    <location>
        <begin position="1"/>
        <end position="139"/>
    </location>
</feature>
<sequence>MEYPSSEEEDLYDYSSHEEETGQDVEPHEDVYGESWPQDGYSISDCGDELEEDEPEPKPPDYDQDDASHRRWYDEVDSQIEDENFQINPEDEQWREEEKISYEGYEEDSCGDEEESQFSLDKEPWRETEPNNHEKESWHEDVEFQFTQEEEREEEFNQEETTFMGLNHDNKSWCDETDSQFSLRGVEQCGEEEDHESGSDVMGLETPDQISYGYPRKETPYSHGVGPGLIHTKSSFTKPWNHGNKRERFDSQLLTFSGNKQGPEAYLLWEKNMEQWLRFQNIPKEKKLHYALKRLVGEAHSWWLQEEAQAYNLKPITTWGNLKQRMYREFVQKSYNKSYIPKRLMFETTTNSWMSKAIPKTPPKEASSPKPKITSTTILKEETESKTAAQAKEERPKSNLHNVATKPRAIPLLEPHGELRQCKSSKLSKSKEVTCYRCHERGHFAANCPTRQVERSTILMSKSDANLVTPSVENSNSCMIHLLLSKNVDSGHIMEHKDNEVERSKSVEKQPSKTLVSGTYDLIRYWNYSTIHRCIKYSVLIDSTSSIIHLILFLSVKRKTGCVDLRHKGRETATKKSLTSDPTEELTRHVNIPPYPEPMLCLPATKEREDVTKNFLPQEEPPDQTSSSFALLNTGHKFTIELDQVSSSLVQFVSNSLSDVIMNLISTEECEQNLGSLNDLMERISCRKEDRVVDTLCDILCDTVYGREIVQTKLVLPAYIVAMTAITHLFLAQSVDELAGTIKEHTKHKDDSPEKKKLVDQSQNLSGPAPLMIIPPVMETRRVPNSCLIKEEPPDFKAQVKTREGATQGTPQTITPDPKRGVILSFCPKEEPSDAPCITKSPPHQGKTLASRKRIKANLLSLGVDSIVSRTKLFQGRGYDADIQTTQYQDDGRIKPAAEPKLIQTGCTTPIRPDKDICSVFEAYQLNHNDSRHETTWRLFTAQLQNTTKKNHPKSYYHQEVMEVTSQQTSNRRDGDMRPFIESPRANQEEPSFKPTCFGNLTHQRSFSNWNQVDTNFGLRDIKFLNRRTLDLPYLEFSNFGSLQTYVWQPGELLHHLEGLKRIFMCRKDHWIRWIQSYPTIHQDLLNIDPRAFNAHLQRLYLCCSCNLSVDSMTLDVPRHHTFMEKLSRLKHNSSFLISPDLPIILQRLVFIQFLEFVSCLFL</sequence>
<dbReference type="OrthoDB" id="1114124at2759"/>
<evidence type="ECO:0000313" key="4">
    <source>
        <dbReference type="EMBL" id="KAG7572456.1"/>
    </source>
</evidence>
<feature type="region of interest" description="Disordered" evidence="2">
    <location>
        <begin position="356"/>
        <end position="402"/>
    </location>
</feature>
<feature type="compositionally biased region" description="Acidic residues" evidence="2">
    <location>
        <begin position="1"/>
        <end position="12"/>
    </location>
</feature>
<name>A0A8T2AK55_ARASU</name>
<dbReference type="GO" id="GO:0008270">
    <property type="term" value="F:zinc ion binding"/>
    <property type="evidence" value="ECO:0007669"/>
    <property type="project" value="UniProtKB-KW"/>
</dbReference>
<keyword evidence="5" id="KW-1185">Reference proteome</keyword>
<keyword evidence="1" id="KW-0862">Zinc</keyword>
<feature type="region of interest" description="Disordered" evidence="2">
    <location>
        <begin position="799"/>
        <end position="820"/>
    </location>
</feature>
<feature type="compositionally biased region" description="Basic and acidic residues" evidence="2">
    <location>
        <begin position="120"/>
        <end position="139"/>
    </location>
</feature>
<keyword evidence="1" id="KW-0863">Zinc-finger</keyword>
<feature type="compositionally biased region" description="Basic and acidic residues" evidence="2">
    <location>
        <begin position="379"/>
        <end position="397"/>
    </location>
</feature>
<dbReference type="Proteomes" id="UP000694251">
    <property type="component" value="Chromosome 9"/>
</dbReference>
<dbReference type="AlphaFoldDB" id="A0A8T2AK55"/>
<dbReference type="EMBL" id="JAEFBJ010000009">
    <property type="protein sequence ID" value="KAG7572456.1"/>
    <property type="molecule type" value="Genomic_DNA"/>
</dbReference>
<feature type="compositionally biased region" description="Basic and acidic residues" evidence="2">
    <location>
        <begin position="745"/>
        <end position="759"/>
    </location>
</feature>
<dbReference type="InterPro" id="IPR001878">
    <property type="entry name" value="Znf_CCHC"/>
</dbReference>
<evidence type="ECO:0000259" key="3">
    <source>
        <dbReference type="PROSITE" id="PS50158"/>
    </source>
</evidence>
<dbReference type="GO" id="GO:0003676">
    <property type="term" value="F:nucleic acid binding"/>
    <property type="evidence" value="ECO:0007669"/>
    <property type="project" value="InterPro"/>
</dbReference>
<accession>A0A8T2AK55</accession>
<feature type="domain" description="CCHC-type" evidence="3">
    <location>
        <begin position="435"/>
        <end position="449"/>
    </location>
</feature>
<comment type="caution">
    <text evidence="4">The sequence shown here is derived from an EMBL/GenBank/DDBJ whole genome shotgun (WGS) entry which is preliminary data.</text>
</comment>
<feature type="compositionally biased region" description="Polar residues" evidence="2">
    <location>
        <begin position="805"/>
        <end position="815"/>
    </location>
</feature>
<gene>
    <name evidence="4" type="ORF">ISN44_As09g008140</name>
</gene>
<feature type="compositionally biased region" description="Acidic residues" evidence="2">
    <location>
        <begin position="104"/>
        <end position="116"/>
    </location>
</feature>
<feature type="region of interest" description="Disordered" evidence="2">
    <location>
        <begin position="745"/>
        <end position="771"/>
    </location>
</feature>
<organism evidence="4 5">
    <name type="scientific">Arabidopsis suecica</name>
    <name type="common">Swedish thale-cress</name>
    <name type="synonym">Cardaminopsis suecica</name>
    <dbReference type="NCBI Taxonomy" id="45249"/>
    <lineage>
        <taxon>Eukaryota</taxon>
        <taxon>Viridiplantae</taxon>
        <taxon>Streptophyta</taxon>
        <taxon>Embryophyta</taxon>
        <taxon>Tracheophyta</taxon>
        <taxon>Spermatophyta</taxon>
        <taxon>Magnoliopsida</taxon>
        <taxon>eudicotyledons</taxon>
        <taxon>Gunneridae</taxon>
        <taxon>Pentapetalae</taxon>
        <taxon>rosids</taxon>
        <taxon>malvids</taxon>
        <taxon>Brassicales</taxon>
        <taxon>Brassicaceae</taxon>
        <taxon>Camelineae</taxon>
        <taxon>Arabidopsis</taxon>
    </lineage>
</organism>